<reference evidence="4" key="1">
    <citation type="journal article" date="2021" name="IMA Fungus">
        <title>Genomic characterization of three marine fungi, including Emericellopsis atlantica sp. nov. with signatures of a generalist lifestyle and marine biomass degradation.</title>
        <authorList>
            <person name="Hagestad O.C."/>
            <person name="Hou L."/>
            <person name="Andersen J.H."/>
            <person name="Hansen E.H."/>
            <person name="Altermark B."/>
            <person name="Li C."/>
            <person name="Kuhnert E."/>
            <person name="Cox R.J."/>
            <person name="Crous P.W."/>
            <person name="Spatafora J.W."/>
            <person name="Lail K."/>
            <person name="Amirebrahimi M."/>
            <person name="Lipzen A."/>
            <person name="Pangilinan J."/>
            <person name="Andreopoulos W."/>
            <person name="Hayes R.D."/>
            <person name="Ng V."/>
            <person name="Grigoriev I.V."/>
            <person name="Jackson S.A."/>
            <person name="Sutton T.D.S."/>
            <person name="Dobson A.D.W."/>
            <person name="Rama T."/>
        </authorList>
    </citation>
    <scope>NUCLEOTIDE SEQUENCE</scope>
    <source>
        <strain evidence="4">TRa3180A</strain>
    </source>
</reference>
<evidence type="ECO:0000259" key="3">
    <source>
        <dbReference type="Pfam" id="PF13640"/>
    </source>
</evidence>
<dbReference type="Proteomes" id="UP000887226">
    <property type="component" value="Unassembled WGS sequence"/>
</dbReference>
<dbReference type="GO" id="GO:0005783">
    <property type="term" value="C:endoplasmic reticulum"/>
    <property type="evidence" value="ECO:0007669"/>
    <property type="project" value="TreeGrafter"/>
</dbReference>
<name>A0A9P7Z3T6_9HELO</name>
<keyword evidence="5" id="KW-1185">Reference proteome</keyword>
<feature type="non-terminal residue" evidence="4">
    <location>
        <position position="1"/>
    </location>
</feature>
<proteinExistence type="predicted"/>
<dbReference type="AlphaFoldDB" id="A0A9P7Z3T6"/>
<accession>A0A9P7Z3T6</accession>
<dbReference type="OrthoDB" id="420380at2759"/>
<evidence type="ECO:0000256" key="2">
    <source>
        <dbReference type="ARBA" id="ARBA00023004"/>
    </source>
</evidence>
<dbReference type="GO" id="GO:0004656">
    <property type="term" value="F:procollagen-proline 4-dioxygenase activity"/>
    <property type="evidence" value="ECO:0007669"/>
    <property type="project" value="TreeGrafter"/>
</dbReference>
<dbReference type="InterPro" id="IPR044862">
    <property type="entry name" value="Pro_4_hyd_alph_FE2OG_OXY"/>
</dbReference>
<dbReference type="InterPro" id="IPR045054">
    <property type="entry name" value="P4HA-like"/>
</dbReference>
<keyword evidence="1" id="KW-0479">Metal-binding</keyword>
<evidence type="ECO:0000313" key="4">
    <source>
        <dbReference type="EMBL" id="KAG9244383.1"/>
    </source>
</evidence>
<dbReference type="Pfam" id="PF13640">
    <property type="entry name" value="2OG-FeII_Oxy_3"/>
    <property type="match status" value="1"/>
</dbReference>
<protein>
    <recommendedName>
        <fullName evidence="3">Prolyl 4-hydroxylase alpha subunit Fe(2+) 2OG dioxygenase domain-containing protein</fullName>
    </recommendedName>
</protein>
<dbReference type="PANTHER" id="PTHR10869">
    <property type="entry name" value="PROLYL 4-HYDROXYLASE ALPHA SUBUNIT"/>
    <property type="match status" value="1"/>
</dbReference>
<evidence type="ECO:0000313" key="5">
    <source>
        <dbReference type="Proteomes" id="UP000887226"/>
    </source>
</evidence>
<dbReference type="Gene3D" id="2.60.120.620">
    <property type="entry name" value="q2cbj1_9rhob like domain"/>
    <property type="match status" value="1"/>
</dbReference>
<evidence type="ECO:0000256" key="1">
    <source>
        <dbReference type="ARBA" id="ARBA00022723"/>
    </source>
</evidence>
<comment type="caution">
    <text evidence="4">The sequence shown here is derived from an EMBL/GenBank/DDBJ whole genome shotgun (WGS) entry which is preliminary data.</text>
</comment>
<dbReference type="PANTHER" id="PTHR10869:SF242">
    <property type="entry name" value="PROLYL 4-HYDROXYLASE ALPHA SUBUNIT DOMAIN-CONTAINING PROTEIN"/>
    <property type="match status" value="1"/>
</dbReference>
<gene>
    <name evidence="4" type="ORF">BJ878DRAFT_421499</name>
</gene>
<sequence length="113" mass="12640">KFDTHHDCCDAPQLLPNGGARKFNRIASFFVFLESVCEGETWFPYIELASEGETGNWRRHQDGGIEFKPVAGNALFWVNVHANGTGDERVVHAGLPATKGSKSAINIWTRKFY</sequence>
<organism evidence="4 5">
    <name type="scientific">Calycina marina</name>
    <dbReference type="NCBI Taxonomy" id="1763456"/>
    <lineage>
        <taxon>Eukaryota</taxon>
        <taxon>Fungi</taxon>
        <taxon>Dikarya</taxon>
        <taxon>Ascomycota</taxon>
        <taxon>Pezizomycotina</taxon>
        <taxon>Leotiomycetes</taxon>
        <taxon>Helotiales</taxon>
        <taxon>Pezizellaceae</taxon>
        <taxon>Calycina</taxon>
    </lineage>
</organism>
<keyword evidence="2" id="KW-0408">Iron</keyword>
<dbReference type="EMBL" id="MU253910">
    <property type="protein sequence ID" value="KAG9244383.1"/>
    <property type="molecule type" value="Genomic_DNA"/>
</dbReference>
<dbReference type="GO" id="GO:0046872">
    <property type="term" value="F:metal ion binding"/>
    <property type="evidence" value="ECO:0007669"/>
    <property type="project" value="UniProtKB-KW"/>
</dbReference>
<feature type="domain" description="Prolyl 4-hydroxylase alpha subunit Fe(2+) 2OG dioxygenase" evidence="3">
    <location>
        <begin position="2"/>
        <end position="110"/>
    </location>
</feature>